<keyword evidence="2" id="KW-1133">Transmembrane helix</keyword>
<dbReference type="EMBL" id="PUGF01000007">
    <property type="protein sequence ID" value="PRC93507.1"/>
    <property type="molecule type" value="Genomic_DNA"/>
</dbReference>
<dbReference type="Gene3D" id="3.30.565.10">
    <property type="entry name" value="Histidine kinase-like ATPase, C-terminal domain"/>
    <property type="match status" value="1"/>
</dbReference>
<evidence type="ECO:0000256" key="2">
    <source>
        <dbReference type="SAM" id="Phobius"/>
    </source>
</evidence>
<keyword evidence="1" id="KW-0175">Coiled coil</keyword>
<feature type="transmembrane region" description="Helical" evidence="2">
    <location>
        <begin position="77"/>
        <end position="99"/>
    </location>
</feature>
<dbReference type="InterPro" id="IPR036890">
    <property type="entry name" value="HATPase_C_sf"/>
</dbReference>
<feature type="domain" description="Signal transduction histidine kinase internal region" evidence="4">
    <location>
        <begin position="167"/>
        <end position="246"/>
    </location>
</feature>
<proteinExistence type="predicted"/>
<evidence type="ECO:0000259" key="4">
    <source>
        <dbReference type="Pfam" id="PF06580"/>
    </source>
</evidence>
<dbReference type="Pfam" id="PF06580">
    <property type="entry name" value="His_kinase"/>
    <property type="match status" value="1"/>
</dbReference>
<organism evidence="5 6">
    <name type="scientific">Solimicrobium silvestre</name>
    <dbReference type="NCBI Taxonomy" id="2099400"/>
    <lineage>
        <taxon>Bacteria</taxon>
        <taxon>Pseudomonadati</taxon>
        <taxon>Pseudomonadota</taxon>
        <taxon>Betaproteobacteria</taxon>
        <taxon>Burkholderiales</taxon>
        <taxon>Oxalobacteraceae</taxon>
        <taxon>Solimicrobium</taxon>
    </lineage>
</organism>
<feature type="transmembrane region" description="Helical" evidence="2">
    <location>
        <begin position="119"/>
        <end position="141"/>
    </location>
</feature>
<feature type="transmembrane region" description="Helical" evidence="2">
    <location>
        <begin position="7"/>
        <end position="24"/>
    </location>
</feature>
<dbReference type="InterPro" id="IPR003594">
    <property type="entry name" value="HATPase_dom"/>
</dbReference>
<protein>
    <submittedName>
        <fullName evidence="5">Histidine kinase</fullName>
    </submittedName>
</protein>
<gene>
    <name evidence="5" type="ORF">S2091_1894</name>
</gene>
<dbReference type="RefSeq" id="WP_105531548.1">
    <property type="nucleotide sequence ID" value="NZ_PUGF01000007.1"/>
</dbReference>
<dbReference type="InterPro" id="IPR050640">
    <property type="entry name" value="Bact_2-comp_sensor_kinase"/>
</dbReference>
<dbReference type="GO" id="GO:0016020">
    <property type="term" value="C:membrane"/>
    <property type="evidence" value="ECO:0007669"/>
    <property type="project" value="InterPro"/>
</dbReference>
<reference evidence="5 6" key="1">
    <citation type="submission" date="2018-02" db="EMBL/GenBank/DDBJ databases">
        <title>Solimicrobium silvestre gen. nov., sp. nov., isolated from alpine forest soil.</title>
        <authorList>
            <person name="Margesin R."/>
            <person name="Albuquerque L."/>
            <person name="Zhang D.-C."/>
            <person name="Froufe H.J.C."/>
            <person name="Severino R."/>
            <person name="Roxo I."/>
            <person name="Egas C."/>
            <person name="Da Costa M.S."/>
        </authorList>
    </citation>
    <scope>NUCLEOTIDE SEQUENCE [LARGE SCALE GENOMIC DNA]</scope>
    <source>
        <strain evidence="5 6">S20-91</strain>
    </source>
</reference>
<feature type="domain" description="Histidine kinase/HSP90-like ATPase" evidence="3">
    <location>
        <begin position="265"/>
        <end position="353"/>
    </location>
</feature>
<evidence type="ECO:0000313" key="5">
    <source>
        <dbReference type="EMBL" id="PRC93507.1"/>
    </source>
</evidence>
<evidence type="ECO:0000313" key="6">
    <source>
        <dbReference type="Proteomes" id="UP000237839"/>
    </source>
</evidence>
<accession>A0A2S9H0L2</accession>
<evidence type="ECO:0000259" key="3">
    <source>
        <dbReference type="Pfam" id="PF02518"/>
    </source>
</evidence>
<evidence type="ECO:0000256" key="1">
    <source>
        <dbReference type="SAM" id="Coils"/>
    </source>
</evidence>
<feature type="transmembrane region" description="Helical" evidence="2">
    <location>
        <begin position="44"/>
        <end position="65"/>
    </location>
</feature>
<dbReference type="PANTHER" id="PTHR34220">
    <property type="entry name" value="SENSOR HISTIDINE KINASE YPDA"/>
    <property type="match status" value="1"/>
</dbReference>
<keyword evidence="2" id="KW-0812">Transmembrane</keyword>
<dbReference type="SUPFAM" id="SSF55874">
    <property type="entry name" value="ATPase domain of HSP90 chaperone/DNA topoisomerase II/histidine kinase"/>
    <property type="match status" value="1"/>
</dbReference>
<keyword evidence="2" id="KW-0472">Membrane</keyword>
<sequence>MNSRLRFWLFYWGIWALFSVYMATMDFMRHAKEHFFDVLIPMNLLQNLIWGCAGLVVLAMARRWPLARLNWTNCRNWVIHLTGSVVISMVSLWFVWLLVIVFSPPEMQQKVLADPLSNYYGFFSMYFHINLLLMWAVLGAYHGARILGLSRKQELEAAQLQSRLAIAQNRALQMQLQPHFLFNTLNSIAALIHSDQEAADKMLTRLADLLRMTLDSGSANEISLRQEMAFTDTYLSIEAIRFQDRLTIQRDVPFDCMDALVPAFLLQPLVENAVKHGVANLARSATITIRAHHDDEWLILDVIDNGCGINGNSKRGIGTRNTATRLQLMYQNRHAFDMTNLPGGGAQVTVRIPWRTQPG</sequence>
<comment type="caution">
    <text evidence="5">The sequence shown here is derived from an EMBL/GenBank/DDBJ whole genome shotgun (WGS) entry which is preliminary data.</text>
</comment>
<dbReference type="OrthoDB" id="2514702at2"/>
<keyword evidence="6" id="KW-1185">Reference proteome</keyword>
<feature type="coiled-coil region" evidence="1">
    <location>
        <begin position="150"/>
        <end position="177"/>
    </location>
</feature>
<keyword evidence="5" id="KW-0808">Transferase</keyword>
<keyword evidence="5" id="KW-0418">Kinase</keyword>
<name>A0A2S9H0L2_9BURK</name>
<dbReference type="PANTHER" id="PTHR34220:SF7">
    <property type="entry name" value="SENSOR HISTIDINE KINASE YPDA"/>
    <property type="match status" value="1"/>
</dbReference>
<dbReference type="Proteomes" id="UP000237839">
    <property type="component" value="Unassembled WGS sequence"/>
</dbReference>
<dbReference type="AlphaFoldDB" id="A0A2S9H0L2"/>
<dbReference type="GO" id="GO:0000155">
    <property type="term" value="F:phosphorelay sensor kinase activity"/>
    <property type="evidence" value="ECO:0007669"/>
    <property type="project" value="InterPro"/>
</dbReference>
<dbReference type="InterPro" id="IPR010559">
    <property type="entry name" value="Sig_transdc_His_kin_internal"/>
</dbReference>
<dbReference type="Pfam" id="PF02518">
    <property type="entry name" value="HATPase_c"/>
    <property type="match status" value="1"/>
</dbReference>